<sequence>MQNRISQNTIDWLSLLKNKAQVLSQRTIFREHPMGGDSQELGDYFFESVLRVPANCLGFQTLSVGQLKVVQQPLKLDYP</sequence>
<dbReference type="AlphaFoldDB" id="A0A2D6YL99"/>
<comment type="caution">
    <text evidence="1">The sequence shown here is derived from an EMBL/GenBank/DDBJ whole genome shotgun (WGS) entry which is preliminary data.</text>
</comment>
<reference evidence="2" key="1">
    <citation type="submission" date="2017-09" db="EMBL/GenBank/DDBJ databases">
        <title>The Reconstruction of 2,631 Draft Metagenome-Assembled Genomes from the Global Oceans.</title>
        <authorList>
            <person name="Tully B.J."/>
            <person name="Graham E.D."/>
            <person name="Heidelberg J.F."/>
        </authorList>
    </citation>
    <scope>NUCLEOTIDE SEQUENCE [LARGE SCALE GENOMIC DNA]</scope>
</reference>
<dbReference type="EMBL" id="NZEX01000125">
    <property type="protein sequence ID" value="MAH63977.1"/>
    <property type="molecule type" value="Genomic_DNA"/>
</dbReference>
<accession>A0A2D6YL99</accession>
<evidence type="ECO:0000313" key="1">
    <source>
        <dbReference type="EMBL" id="MAH63977.1"/>
    </source>
</evidence>
<gene>
    <name evidence="1" type="ORF">CMN54_11140</name>
</gene>
<dbReference type="Proteomes" id="UP000226525">
    <property type="component" value="Unassembled WGS sequence"/>
</dbReference>
<organism evidence="1 2">
    <name type="scientific">SAR324 cluster bacterium</name>
    <dbReference type="NCBI Taxonomy" id="2024889"/>
    <lineage>
        <taxon>Bacteria</taxon>
        <taxon>Deltaproteobacteria</taxon>
        <taxon>SAR324 cluster</taxon>
    </lineage>
</organism>
<name>A0A2D6YL99_9DELT</name>
<protein>
    <submittedName>
        <fullName evidence="1">Uncharacterized protein</fullName>
    </submittedName>
</protein>
<evidence type="ECO:0000313" key="2">
    <source>
        <dbReference type="Proteomes" id="UP000226525"/>
    </source>
</evidence>
<proteinExistence type="predicted"/>